<dbReference type="InterPro" id="IPR016024">
    <property type="entry name" value="ARM-type_fold"/>
</dbReference>
<dbReference type="InterPro" id="IPR011989">
    <property type="entry name" value="ARM-like"/>
</dbReference>
<feature type="compositionally biased region" description="Low complexity" evidence="2">
    <location>
        <begin position="28"/>
        <end position="37"/>
    </location>
</feature>
<evidence type="ECO:0000256" key="1">
    <source>
        <dbReference type="ARBA" id="ARBA00008828"/>
    </source>
</evidence>
<dbReference type="Pfam" id="PF05004">
    <property type="entry name" value="IFRD"/>
    <property type="match status" value="1"/>
</dbReference>
<reference evidence="5 6" key="1">
    <citation type="journal article" date="2023" name="Insect Mol. Biol.">
        <title>Genome sequencing provides insights into the evolution of gene families encoding plant cell wall-degrading enzymes in longhorned beetles.</title>
        <authorList>
            <person name="Shin N.R."/>
            <person name="Okamura Y."/>
            <person name="Kirsch R."/>
            <person name="Pauchet Y."/>
        </authorList>
    </citation>
    <scope>NUCLEOTIDE SEQUENCE [LARGE SCALE GENOMIC DNA]</scope>
    <source>
        <strain evidence="5">EAD_L_NR</strain>
    </source>
</reference>
<feature type="region of interest" description="Disordered" evidence="2">
    <location>
        <begin position="1"/>
        <end position="51"/>
    </location>
</feature>
<dbReference type="PANTHER" id="PTHR12354">
    <property type="entry name" value="INTERFERON-RELATED DEVELOPMENTAL REGULATOR"/>
    <property type="match status" value="1"/>
</dbReference>
<keyword evidence="6" id="KW-1185">Reference proteome</keyword>
<dbReference type="Pfam" id="PF04836">
    <property type="entry name" value="IFRD_C"/>
    <property type="match status" value="1"/>
</dbReference>
<evidence type="ECO:0000259" key="3">
    <source>
        <dbReference type="Pfam" id="PF04836"/>
    </source>
</evidence>
<dbReference type="Gene3D" id="1.25.10.10">
    <property type="entry name" value="Leucine-rich Repeat Variant"/>
    <property type="match status" value="1"/>
</dbReference>
<feature type="domain" description="Interferon-related developmental regulator N-terminal" evidence="4">
    <location>
        <begin position="32"/>
        <end position="329"/>
    </location>
</feature>
<comment type="similarity">
    <text evidence="1">Belongs to the IFRD family.</text>
</comment>
<comment type="caution">
    <text evidence="5">The sequence shown here is derived from an EMBL/GenBank/DDBJ whole genome shotgun (WGS) entry which is preliminary data.</text>
</comment>
<dbReference type="InterPro" id="IPR039777">
    <property type="entry name" value="IFRD"/>
</dbReference>
<organism evidence="5 6">
    <name type="scientific">Exocentrus adspersus</name>
    <dbReference type="NCBI Taxonomy" id="1586481"/>
    <lineage>
        <taxon>Eukaryota</taxon>
        <taxon>Metazoa</taxon>
        <taxon>Ecdysozoa</taxon>
        <taxon>Arthropoda</taxon>
        <taxon>Hexapoda</taxon>
        <taxon>Insecta</taxon>
        <taxon>Pterygota</taxon>
        <taxon>Neoptera</taxon>
        <taxon>Endopterygota</taxon>
        <taxon>Coleoptera</taxon>
        <taxon>Polyphaga</taxon>
        <taxon>Cucujiformia</taxon>
        <taxon>Chrysomeloidea</taxon>
        <taxon>Cerambycidae</taxon>
        <taxon>Lamiinae</taxon>
        <taxon>Acanthocinini</taxon>
        <taxon>Exocentrus</taxon>
    </lineage>
</organism>
<gene>
    <name evidence="5" type="ORF">NQ315_011716</name>
</gene>
<dbReference type="EMBL" id="JANEYG010000015">
    <property type="protein sequence ID" value="KAJ8920062.1"/>
    <property type="molecule type" value="Genomic_DNA"/>
</dbReference>
<proteinExistence type="inferred from homology"/>
<sequence length="434" mass="48174">MPKGKRKGRSDRNRNDGSLHSSDDDSNNNDNASLISNCSETHSEDCGEEGNELAQEQFEEKLCELLDGLTQKSSQGRTNCLTSLTKGFVKKYIPSFIRDRYFTICDSIERSLKKGGGPEKAVAAELATVVCVQLGGEDACEEIYRLLKPVLFTTVSDNSVAASVRAKCCSALGTITFLTGGDLGDVVLLMQQFQSIFSASYLKGDGALANVTAENAMLHASALSSWSLLLTLISPGSIAGMLNSKTLPALEKLCQLLESPHLEVRMAAGEALALIYELGREENEEFEEDFALDVSETLKQLATDSHKYRAKKDRKQQRATFRDILQFIENGAVPEIQVKFGNELGKEVLVLDTWTKRKQYDTLCNILGPSINLHLSENYLLRDMFEIVGVLASTIAPPEQLRKMQRYRQRFVNAANYKARTLSRAKNRDKRSDF</sequence>
<feature type="compositionally biased region" description="Basic and acidic residues" evidence="2">
    <location>
        <begin position="10"/>
        <end position="23"/>
    </location>
</feature>
<dbReference type="InterPro" id="IPR007701">
    <property type="entry name" value="Interferon-rel_develop_reg_N"/>
</dbReference>
<accession>A0AAV8W1N9</accession>
<dbReference type="AlphaFoldDB" id="A0AAV8W1N9"/>
<dbReference type="SUPFAM" id="SSF48371">
    <property type="entry name" value="ARM repeat"/>
    <property type="match status" value="1"/>
</dbReference>
<dbReference type="InterPro" id="IPR006921">
    <property type="entry name" value="Interferon-rel_develop_reg_C"/>
</dbReference>
<name>A0AAV8W1N9_9CUCU</name>
<dbReference type="Proteomes" id="UP001159042">
    <property type="component" value="Unassembled WGS sequence"/>
</dbReference>
<evidence type="ECO:0000313" key="6">
    <source>
        <dbReference type="Proteomes" id="UP001159042"/>
    </source>
</evidence>
<evidence type="ECO:0000313" key="5">
    <source>
        <dbReference type="EMBL" id="KAJ8920062.1"/>
    </source>
</evidence>
<dbReference type="PANTHER" id="PTHR12354:SF1">
    <property type="entry name" value="INTERFERON-RELATED DEVELOPMENTAL REGULATOR 1"/>
    <property type="match status" value="1"/>
</dbReference>
<evidence type="ECO:0000259" key="4">
    <source>
        <dbReference type="Pfam" id="PF05004"/>
    </source>
</evidence>
<evidence type="ECO:0008006" key="7">
    <source>
        <dbReference type="Google" id="ProtNLM"/>
    </source>
</evidence>
<evidence type="ECO:0000256" key="2">
    <source>
        <dbReference type="SAM" id="MobiDB-lite"/>
    </source>
</evidence>
<feature type="domain" description="Interferon-related developmental regulator C-terminal" evidence="3">
    <location>
        <begin position="378"/>
        <end position="432"/>
    </location>
</feature>
<protein>
    <recommendedName>
        <fullName evidence="7">Interferon-related developmental regulator 1</fullName>
    </recommendedName>
</protein>